<evidence type="ECO:0000313" key="2">
    <source>
        <dbReference type="Proteomes" id="UP000886501"/>
    </source>
</evidence>
<name>A0ACB6ZXC2_THEGA</name>
<dbReference type="EMBL" id="MU117961">
    <property type="protein sequence ID" value="KAF9654252.1"/>
    <property type="molecule type" value="Genomic_DNA"/>
</dbReference>
<sequence>MSLHRILNNDGQGSPSVRTLPVTQLASPQPVIDPALAELSHPQPNGVSRRGQGASTRRSSRNQPAYSPPTISPLAPIPGQQPLSFRQYPPEPANPSPYERHPPPISAGAREPYNGTEWNHQPELQIQPTVPTDQQPYFPNGNGHLQPPVLRDNDEDSDGTPEVNGRSRKRKAVDDDDADYNPRSARRNGLRRNPPRGSRTQHRSASVIDDDSLPDDNPLTEEDLRLQSSDLEDCKEIWVAELGDYILETRKRHREVEAFYKLTVIERDANAAYALAHRYHTILRRMPPPVSPSPPTPPPVQEVHISNDAAPTPAHDDIGSTNDTYDDISTQEAAQELEDAVTAATNRAEAKKRSAEQVLSDASSELETITNKTKQPAAKKRKTGEAGAVDVVTSLRVSAAGKRKGKQATREGSIDSTSGAKQSKRRGGKKKLEAGALQNPDLLSVAPSISAGGDLTPATSRPSSPALTTMSDKLNATVFELDEQVPQLKKAKKVDDATMLKRVKALEETQKKVWTTIAKRDIPKVYKYHFSGYQSRQSQHKRISMLCSIQGKRPFIRTVKVGKEIQMKAKKLMREMMVFWKKNEKEERDVRKREQKEALDRAKVEEEKREAARQARKLEFLISQTELYSHFVGNKLKTSEIEGEDASTEVPAGAHLEDVDLTALQDINFDDEDQTNLHRHARYNAQEAIALAKQRAQDFDTQAALERKTNEALRLAKGQAHLREDEQTEGAPLVDLDSEELNFQNPSSLSGPLTVGQPHMLMAQLKEYQLKGLNWLATLYEQGINGILADEMGLGKTVQSISLLAYLAETHDIWGPFLVVAPLSTLHNWQQELTRFVPSLKALPYWGNVKDRATLRKFWSKKEISYNKDAPFHVLITSYQLVTQDQQYFQRVKWQYMILDEAQNIKNASSVRWKTLLGFHCRNRLLLTGTPIQNNMQELWALLHFIMPSLFDSHDEFNEWFSKDIENAAENKGNKLNEHQLRRLHMILKPFMLRRVKKHVQNELSEKIEIDVYVDLSARQRKLYKVLAANVSVADLLAKAANLGDADSARSLMNLVMQFRKVCNHPELFERADVAAPFSFSRFGRTLPNSREVDPVDLPNSSRNPIEFKIPELFWEDGGLLDVPHESGELRSDSSCLTKLMNIWSTDWIHRSLQEEYSSFSFLRFLDTSPSDAHKVHISPLIRRRLMALDDEARVAEHEPYSVEADFVAYGTKNPRRIITSPSFRLLERACGLPELRDIGKSAWAASCLSRPAFKWYIPGAVAPPIQMYCRGRTFLEHQETLLDGSLESLTLYGLPANLRDLPIAYAEYESRLPSVPPRGLLGNSGLDQLPLSTMQVPDGKRLIYDSAKLARLDTLLQELKAGDHRVLVYFQMTRMMDLMEEYLIYRQYKYIRLDGSSKLEDRRDMVMDWQTRPDIFIFLLSTRAGGLGINLTAADTVIFYDHDWNPSNDAQAMDRAHRLGQTRQVTVYRLITKGTIDERIVQLARVKKDVQDMVVGNKSFTDLTKPSEIVQLLLNEDQLANLNSGNVDPSQSLSGQPITNGSMPVSRELWNEEGDDFFTGATGNASGNAGGTPLDIIEDEAGTGNATRKKRAKPRKPRTRQTGDATPKSRKSRKTAAATVKSTPVES</sequence>
<organism evidence="1 2">
    <name type="scientific">Thelephora ganbajun</name>
    <name type="common">Ganba fungus</name>
    <dbReference type="NCBI Taxonomy" id="370292"/>
    <lineage>
        <taxon>Eukaryota</taxon>
        <taxon>Fungi</taxon>
        <taxon>Dikarya</taxon>
        <taxon>Basidiomycota</taxon>
        <taxon>Agaricomycotina</taxon>
        <taxon>Agaricomycetes</taxon>
        <taxon>Thelephorales</taxon>
        <taxon>Thelephoraceae</taxon>
        <taxon>Thelephora</taxon>
    </lineage>
</organism>
<reference evidence="1" key="1">
    <citation type="submission" date="2019-10" db="EMBL/GenBank/DDBJ databases">
        <authorList>
            <consortium name="DOE Joint Genome Institute"/>
            <person name="Kuo A."/>
            <person name="Miyauchi S."/>
            <person name="Kiss E."/>
            <person name="Drula E."/>
            <person name="Kohler A."/>
            <person name="Sanchez-Garcia M."/>
            <person name="Andreopoulos B."/>
            <person name="Barry K.W."/>
            <person name="Bonito G."/>
            <person name="Buee M."/>
            <person name="Carver A."/>
            <person name="Chen C."/>
            <person name="Cichocki N."/>
            <person name="Clum A."/>
            <person name="Culley D."/>
            <person name="Crous P.W."/>
            <person name="Fauchery L."/>
            <person name="Girlanda M."/>
            <person name="Hayes R."/>
            <person name="Keri Z."/>
            <person name="Labutti K."/>
            <person name="Lipzen A."/>
            <person name="Lombard V."/>
            <person name="Magnuson J."/>
            <person name="Maillard F."/>
            <person name="Morin E."/>
            <person name="Murat C."/>
            <person name="Nolan M."/>
            <person name="Ohm R."/>
            <person name="Pangilinan J."/>
            <person name="Pereira M."/>
            <person name="Perotto S."/>
            <person name="Peter M."/>
            <person name="Riley R."/>
            <person name="Sitrit Y."/>
            <person name="Stielow B."/>
            <person name="Szollosi G."/>
            <person name="Zifcakova L."/>
            <person name="Stursova M."/>
            <person name="Spatafora J.W."/>
            <person name="Tedersoo L."/>
            <person name="Vaario L.-M."/>
            <person name="Yamada A."/>
            <person name="Yan M."/>
            <person name="Wang P."/>
            <person name="Xu J."/>
            <person name="Bruns T."/>
            <person name="Baldrian P."/>
            <person name="Vilgalys R."/>
            <person name="Henrissat B."/>
            <person name="Grigoriev I.V."/>
            <person name="Hibbett D."/>
            <person name="Nagy L.G."/>
            <person name="Martin F.M."/>
        </authorList>
    </citation>
    <scope>NUCLEOTIDE SEQUENCE</scope>
    <source>
        <strain evidence="1">P2</strain>
    </source>
</reference>
<keyword evidence="2" id="KW-1185">Reference proteome</keyword>
<reference evidence="1" key="2">
    <citation type="journal article" date="2020" name="Nat. Commun.">
        <title>Large-scale genome sequencing of mycorrhizal fungi provides insights into the early evolution of symbiotic traits.</title>
        <authorList>
            <person name="Miyauchi S."/>
            <person name="Kiss E."/>
            <person name="Kuo A."/>
            <person name="Drula E."/>
            <person name="Kohler A."/>
            <person name="Sanchez-Garcia M."/>
            <person name="Morin E."/>
            <person name="Andreopoulos B."/>
            <person name="Barry K.W."/>
            <person name="Bonito G."/>
            <person name="Buee M."/>
            <person name="Carver A."/>
            <person name="Chen C."/>
            <person name="Cichocki N."/>
            <person name="Clum A."/>
            <person name="Culley D."/>
            <person name="Crous P.W."/>
            <person name="Fauchery L."/>
            <person name="Girlanda M."/>
            <person name="Hayes R.D."/>
            <person name="Keri Z."/>
            <person name="LaButti K."/>
            <person name="Lipzen A."/>
            <person name="Lombard V."/>
            <person name="Magnuson J."/>
            <person name="Maillard F."/>
            <person name="Murat C."/>
            <person name="Nolan M."/>
            <person name="Ohm R.A."/>
            <person name="Pangilinan J."/>
            <person name="Pereira M.F."/>
            <person name="Perotto S."/>
            <person name="Peter M."/>
            <person name="Pfister S."/>
            <person name="Riley R."/>
            <person name="Sitrit Y."/>
            <person name="Stielow J.B."/>
            <person name="Szollosi G."/>
            <person name="Zifcakova L."/>
            <person name="Stursova M."/>
            <person name="Spatafora J.W."/>
            <person name="Tedersoo L."/>
            <person name="Vaario L.M."/>
            <person name="Yamada A."/>
            <person name="Yan M."/>
            <person name="Wang P."/>
            <person name="Xu J."/>
            <person name="Bruns T."/>
            <person name="Baldrian P."/>
            <person name="Vilgalys R."/>
            <person name="Dunand C."/>
            <person name="Henrissat B."/>
            <person name="Grigoriev I.V."/>
            <person name="Hibbett D."/>
            <person name="Nagy L.G."/>
            <person name="Martin F.M."/>
        </authorList>
    </citation>
    <scope>NUCLEOTIDE SEQUENCE</scope>
    <source>
        <strain evidence="1">P2</strain>
    </source>
</reference>
<comment type="caution">
    <text evidence="1">The sequence shown here is derived from an EMBL/GenBank/DDBJ whole genome shotgun (WGS) entry which is preliminary data.</text>
</comment>
<dbReference type="Proteomes" id="UP000886501">
    <property type="component" value="Unassembled WGS sequence"/>
</dbReference>
<gene>
    <name evidence="1" type="ORF">BDM02DRAFT_3085794</name>
</gene>
<proteinExistence type="predicted"/>
<accession>A0ACB6ZXC2</accession>
<evidence type="ECO:0000313" key="1">
    <source>
        <dbReference type="EMBL" id="KAF9654252.1"/>
    </source>
</evidence>
<protein>
    <submittedName>
        <fullName evidence="1">Uncharacterized protein</fullName>
    </submittedName>
</protein>